<evidence type="ECO:0008006" key="4">
    <source>
        <dbReference type="Google" id="ProtNLM"/>
    </source>
</evidence>
<protein>
    <recommendedName>
        <fullName evidence="4">DUF304 domain-containing protein</fullName>
    </recommendedName>
</protein>
<keyword evidence="1" id="KW-0472">Membrane</keyword>
<evidence type="ECO:0000256" key="1">
    <source>
        <dbReference type="SAM" id="Phobius"/>
    </source>
</evidence>
<organism evidence="2 3">
    <name type="scientific">Candidatus Corynebacterium avicola</name>
    <dbReference type="NCBI Taxonomy" id="2838527"/>
    <lineage>
        <taxon>Bacteria</taxon>
        <taxon>Bacillati</taxon>
        <taxon>Actinomycetota</taxon>
        <taxon>Actinomycetes</taxon>
        <taxon>Mycobacteriales</taxon>
        <taxon>Corynebacteriaceae</taxon>
        <taxon>Corynebacterium</taxon>
    </lineage>
</organism>
<reference evidence="2" key="1">
    <citation type="journal article" date="2021" name="PeerJ">
        <title>Extensive microbial diversity within the chicken gut microbiome revealed by metagenomics and culture.</title>
        <authorList>
            <person name="Gilroy R."/>
            <person name="Ravi A."/>
            <person name="Getino M."/>
            <person name="Pursley I."/>
            <person name="Horton D.L."/>
            <person name="Alikhan N.F."/>
            <person name="Baker D."/>
            <person name="Gharbi K."/>
            <person name="Hall N."/>
            <person name="Watson M."/>
            <person name="Adriaenssens E.M."/>
            <person name="Foster-Nyarko E."/>
            <person name="Jarju S."/>
            <person name="Secka A."/>
            <person name="Antonio M."/>
            <person name="Oren A."/>
            <person name="Chaudhuri R.R."/>
            <person name="La Ragione R."/>
            <person name="Hildebrand F."/>
            <person name="Pallen M.J."/>
        </authorList>
    </citation>
    <scope>NUCLEOTIDE SEQUENCE</scope>
    <source>
        <strain evidence="2">CHK32-1732</strain>
    </source>
</reference>
<dbReference type="EMBL" id="DXGC01000092">
    <property type="protein sequence ID" value="HIW92201.1"/>
    <property type="molecule type" value="Genomic_DNA"/>
</dbReference>
<reference evidence="2" key="2">
    <citation type="submission" date="2021-04" db="EMBL/GenBank/DDBJ databases">
        <authorList>
            <person name="Gilroy R."/>
        </authorList>
    </citation>
    <scope>NUCLEOTIDE SEQUENCE</scope>
    <source>
        <strain evidence="2">CHK32-1732</strain>
    </source>
</reference>
<name>A0A9D1RT23_9CORY</name>
<feature type="transmembrane region" description="Helical" evidence="1">
    <location>
        <begin position="27"/>
        <end position="49"/>
    </location>
</feature>
<sequence length="187" mass="21145">MPKIRFDPDEEVLAELSPSRRSTMFPVLEFVVITGVVWLGIGLLDAYLANVATQWLGYVPEKVTTVPDLIEGQDVGGATAAVWGRRALLVAWAWLSWRRCLRHLLFRFRSRMILTDRRLVTATGHLRSQIGEVPLSHIAEVRHRGSDVSVYLRGGGRPLVLRDVPFTKKFAKLLRSRIPVHQPGPLY</sequence>
<gene>
    <name evidence="2" type="ORF">H9870_11135</name>
</gene>
<dbReference type="Proteomes" id="UP000824190">
    <property type="component" value="Unassembled WGS sequence"/>
</dbReference>
<dbReference type="AlphaFoldDB" id="A0A9D1RT23"/>
<evidence type="ECO:0000313" key="2">
    <source>
        <dbReference type="EMBL" id="HIW92201.1"/>
    </source>
</evidence>
<keyword evidence="1" id="KW-0812">Transmembrane</keyword>
<keyword evidence="1" id="KW-1133">Transmembrane helix</keyword>
<proteinExistence type="predicted"/>
<evidence type="ECO:0000313" key="3">
    <source>
        <dbReference type="Proteomes" id="UP000824190"/>
    </source>
</evidence>
<accession>A0A9D1RT23</accession>
<comment type="caution">
    <text evidence="2">The sequence shown here is derived from an EMBL/GenBank/DDBJ whole genome shotgun (WGS) entry which is preliminary data.</text>
</comment>